<reference evidence="2 3" key="1">
    <citation type="submission" date="2021-01" db="EMBL/GenBank/DDBJ databases">
        <title>Whole genome shotgun sequence of Plantactinospora mayteni NBRC 109088.</title>
        <authorList>
            <person name="Komaki H."/>
            <person name="Tamura T."/>
        </authorList>
    </citation>
    <scope>NUCLEOTIDE SEQUENCE [LARGE SCALE GENOMIC DNA]</scope>
    <source>
        <strain evidence="2 3">NBRC 109088</strain>
    </source>
</reference>
<proteinExistence type="predicted"/>
<keyword evidence="3" id="KW-1185">Reference proteome</keyword>
<evidence type="ECO:0000313" key="3">
    <source>
        <dbReference type="Proteomes" id="UP000621500"/>
    </source>
</evidence>
<keyword evidence="1" id="KW-1133">Transmembrane helix</keyword>
<name>A0ABQ4ERF6_9ACTN</name>
<feature type="transmembrane region" description="Helical" evidence="1">
    <location>
        <begin position="35"/>
        <end position="53"/>
    </location>
</feature>
<evidence type="ECO:0008006" key="4">
    <source>
        <dbReference type="Google" id="ProtNLM"/>
    </source>
</evidence>
<evidence type="ECO:0000313" key="2">
    <source>
        <dbReference type="EMBL" id="GIG97204.1"/>
    </source>
</evidence>
<organism evidence="2 3">
    <name type="scientific">Plantactinospora mayteni</name>
    <dbReference type="NCBI Taxonomy" id="566021"/>
    <lineage>
        <taxon>Bacteria</taxon>
        <taxon>Bacillati</taxon>
        <taxon>Actinomycetota</taxon>
        <taxon>Actinomycetes</taxon>
        <taxon>Micromonosporales</taxon>
        <taxon>Micromonosporaceae</taxon>
        <taxon>Plantactinospora</taxon>
    </lineage>
</organism>
<dbReference type="EMBL" id="BONX01000023">
    <property type="protein sequence ID" value="GIG97204.1"/>
    <property type="molecule type" value="Genomic_DNA"/>
</dbReference>
<evidence type="ECO:0000256" key="1">
    <source>
        <dbReference type="SAM" id="Phobius"/>
    </source>
</evidence>
<keyword evidence="1" id="KW-0472">Membrane</keyword>
<sequence>MSGLGPPASHLWPVLAYAFNHVKDLQLGGGRPLDAVLLGVVSVLGLIAVILRIRQLRAAGATEEGAR</sequence>
<dbReference type="Proteomes" id="UP000621500">
    <property type="component" value="Unassembled WGS sequence"/>
</dbReference>
<comment type="caution">
    <text evidence="2">The sequence shown here is derived from an EMBL/GenBank/DDBJ whole genome shotgun (WGS) entry which is preliminary data.</text>
</comment>
<accession>A0ABQ4ERF6</accession>
<gene>
    <name evidence="2" type="ORF">Pma05_37770</name>
</gene>
<keyword evidence="1" id="KW-0812">Transmembrane</keyword>
<protein>
    <recommendedName>
        <fullName evidence="4">ABC transporter permease</fullName>
    </recommendedName>
</protein>